<organism evidence="2">
    <name type="scientific">Anaerolinea thermolimosa</name>
    <dbReference type="NCBI Taxonomy" id="229919"/>
    <lineage>
        <taxon>Bacteria</taxon>
        <taxon>Bacillati</taxon>
        <taxon>Chloroflexota</taxon>
        <taxon>Anaerolineae</taxon>
        <taxon>Anaerolineales</taxon>
        <taxon>Anaerolineaceae</taxon>
        <taxon>Anaerolinea</taxon>
    </lineage>
</organism>
<proteinExistence type="predicted"/>
<accession>A0A7C4KGI9</accession>
<evidence type="ECO:0000313" key="2">
    <source>
        <dbReference type="EMBL" id="HGS20693.1"/>
    </source>
</evidence>
<name>A0A7C4KGI9_9CHLR</name>
<reference evidence="2" key="1">
    <citation type="journal article" date="2020" name="mSystems">
        <title>Genome- and Community-Level Interaction Insights into Carbon Utilization and Element Cycling Functions of Hydrothermarchaeota in Hydrothermal Sediment.</title>
        <authorList>
            <person name="Zhou Z."/>
            <person name="Liu Y."/>
            <person name="Xu W."/>
            <person name="Pan J."/>
            <person name="Luo Z.H."/>
            <person name="Li M."/>
        </authorList>
    </citation>
    <scope>NUCLEOTIDE SEQUENCE [LARGE SCALE GENOMIC DNA]</scope>
    <source>
        <strain evidence="2">SpSt-573</strain>
    </source>
</reference>
<evidence type="ECO:0008006" key="3">
    <source>
        <dbReference type="Google" id="ProtNLM"/>
    </source>
</evidence>
<keyword evidence="1" id="KW-0472">Membrane</keyword>
<gene>
    <name evidence="2" type="ORF">ENT37_02360</name>
</gene>
<keyword evidence="1" id="KW-0812">Transmembrane</keyword>
<feature type="transmembrane region" description="Helical" evidence="1">
    <location>
        <begin position="82"/>
        <end position="106"/>
    </location>
</feature>
<protein>
    <recommendedName>
        <fullName evidence="3">Zinc-finger domain-containing protein</fullName>
    </recommendedName>
</protein>
<sequence length="179" mass="20276">MNHQPYEQWIFEPDSLSHAEQKALAAHLATCKECARLRQKWSLLEEETLFSPVMVAPQPGFTRRWRNSLTERRQREQRRQAWRFFLILVAATTLVFLSLAAILLLTTSPAEWIQAAVHTLATTAGTFAAARSLVFTWLSLAPASLNIIVGIALGLSFSILVLIWTFAIWKTALTGVWNR</sequence>
<keyword evidence="1" id="KW-1133">Transmembrane helix</keyword>
<dbReference type="EMBL" id="DSYK01000123">
    <property type="protein sequence ID" value="HGS20693.1"/>
    <property type="molecule type" value="Genomic_DNA"/>
</dbReference>
<feature type="transmembrane region" description="Helical" evidence="1">
    <location>
        <begin position="112"/>
        <end position="138"/>
    </location>
</feature>
<evidence type="ECO:0000256" key="1">
    <source>
        <dbReference type="SAM" id="Phobius"/>
    </source>
</evidence>
<dbReference type="AlphaFoldDB" id="A0A7C4KGI9"/>
<feature type="transmembrane region" description="Helical" evidence="1">
    <location>
        <begin position="145"/>
        <end position="169"/>
    </location>
</feature>
<comment type="caution">
    <text evidence="2">The sequence shown here is derived from an EMBL/GenBank/DDBJ whole genome shotgun (WGS) entry which is preliminary data.</text>
</comment>